<dbReference type="Proteomes" id="UP001068021">
    <property type="component" value="Unassembled WGS sequence"/>
</dbReference>
<evidence type="ECO:0000313" key="1">
    <source>
        <dbReference type="EMBL" id="MCZ3365099.1"/>
    </source>
</evidence>
<dbReference type="Gene3D" id="3.40.190.10">
    <property type="entry name" value="Periplasmic binding protein-like II"/>
    <property type="match status" value="2"/>
</dbReference>
<reference evidence="1" key="1">
    <citation type="submission" date="2022-12" db="EMBL/GenBank/DDBJ databases">
        <title>Reclassification of two methanogenic archaea species isolated from the Kolyma lowland permafrost.</title>
        <authorList>
            <person name="Trubitsyn V.E."/>
            <person name="Rivkina E.M."/>
            <person name="Shcherbakova V.A."/>
        </authorList>
    </citation>
    <scope>NUCLEOTIDE SEQUENCE</scope>
    <source>
        <strain evidence="1">M2</strain>
        <strain evidence="2">MK4</strain>
    </source>
</reference>
<dbReference type="PANTHER" id="PTHR30024">
    <property type="entry name" value="ALIPHATIC SULFONATES-BINDING PROTEIN-RELATED"/>
    <property type="match status" value="1"/>
</dbReference>
<keyword evidence="3" id="KW-1185">Reference proteome</keyword>
<sequence>MGYLSTIYHTSFILKNEPLGNLNNYDLKWSLFATGPAMKDAFASGDLDVGYIGLPPVMIGLENGLKVKCVGGGHVEGTVMVAPKYYKTFDELGSVNAVLKQFEGKKIGTPSKGCIHDVIIREITKNLDIEIKNFAWADFIPDAIEEVEIAAGVGTPSIASVASRRFASKVVIPPHKLWPYNPSYGIVVREELIDESPEFITDFLKAHEEACNLIRLHPEQAAEIVLKEVKVVDEDFVLDTYKISPKYCASIPEEYIESTLKFIPVLQRLSYMKGDLNQENIFNLEFIKKIHPEPAHY</sequence>
<dbReference type="RefSeq" id="WP_269221222.1">
    <property type="nucleotide sequence ID" value="NZ_JAPVER010000018.1"/>
</dbReference>
<dbReference type="EMBL" id="JAPVES010000030">
    <property type="protein sequence ID" value="MCZ3372854.1"/>
    <property type="molecule type" value="Genomic_DNA"/>
</dbReference>
<dbReference type="EMBL" id="JAPVER010000018">
    <property type="protein sequence ID" value="MCZ3365099.1"/>
    <property type="molecule type" value="Genomic_DNA"/>
</dbReference>
<organism evidence="1 3">
    <name type="scientific">Methanobacterium veterum</name>
    <dbReference type="NCBI Taxonomy" id="408577"/>
    <lineage>
        <taxon>Archaea</taxon>
        <taxon>Methanobacteriati</taxon>
        <taxon>Methanobacteriota</taxon>
        <taxon>Methanomada group</taxon>
        <taxon>Methanobacteria</taxon>
        <taxon>Methanobacteriales</taxon>
        <taxon>Methanobacteriaceae</taxon>
        <taxon>Methanobacterium</taxon>
    </lineage>
</organism>
<protein>
    <submittedName>
        <fullName evidence="1">ABC transporter substrate-binding protein</fullName>
    </submittedName>
</protein>
<proteinExistence type="predicted"/>
<dbReference type="Pfam" id="PF13379">
    <property type="entry name" value="NMT1_2"/>
    <property type="match status" value="1"/>
</dbReference>
<accession>A0A9E5DK02</accession>
<dbReference type="Proteomes" id="UP001074446">
    <property type="component" value="Unassembled WGS sequence"/>
</dbReference>
<evidence type="ECO:0000313" key="3">
    <source>
        <dbReference type="Proteomes" id="UP001068021"/>
    </source>
</evidence>
<gene>
    <name evidence="2" type="ORF">O3H35_09415</name>
    <name evidence="1" type="ORF">O3H54_04295</name>
</gene>
<name>A0A9E5DK02_9EURY</name>
<dbReference type="AlphaFoldDB" id="A0A9E5DK02"/>
<dbReference type="SUPFAM" id="SSF53850">
    <property type="entry name" value="Periplasmic binding protein-like II"/>
    <property type="match status" value="1"/>
</dbReference>
<comment type="caution">
    <text evidence="1">The sequence shown here is derived from an EMBL/GenBank/DDBJ whole genome shotgun (WGS) entry which is preliminary data.</text>
</comment>
<evidence type="ECO:0000313" key="2">
    <source>
        <dbReference type="EMBL" id="MCZ3372854.1"/>
    </source>
</evidence>